<dbReference type="EMBL" id="JACASE010000010">
    <property type="protein sequence ID" value="KAF6431565.1"/>
    <property type="molecule type" value="Genomic_DNA"/>
</dbReference>
<evidence type="ECO:0000313" key="1">
    <source>
        <dbReference type="EMBL" id="KAF6431565.1"/>
    </source>
</evidence>
<accession>A0A7J8E8E0</accession>
<gene>
    <name evidence="1" type="ORF">HJG63_008082</name>
</gene>
<sequence>MKVGFINYKIFTLNHLMFHISCLFLKQLKKCLVLKKITRTTQGEMLSLEWEAPGPSVLRSHPAPMPCSTLAKSRWWENLRRVRSSFLSWINLGPVPAHGDTCGFIRNTHSLLAVGEQTAWHVRPHGFASV</sequence>
<proteinExistence type="predicted"/>
<dbReference type="AlphaFoldDB" id="A0A7J8E8E0"/>
<name>A0A7J8E8E0_ROUAE</name>
<reference evidence="1 2" key="1">
    <citation type="journal article" date="2020" name="Nature">
        <title>Six reference-quality genomes reveal evolution of bat adaptations.</title>
        <authorList>
            <person name="Jebb D."/>
            <person name="Huang Z."/>
            <person name="Pippel M."/>
            <person name="Hughes G.M."/>
            <person name="Lavrichenko K."/>
            <person name="Devanna P."/>
            <person name="Winkler S."/>
            <person name="Jermiin L.S."/>
            <person name="Skirmuntt E.C."/>
            <person name="Katzourakis A."/>
            <person name="Burkitt-Gray L."/>
            <person name="Ray D.A."/>
            <person name="Sullivan K.A.M."/>
            <person name="Roscito J.G."/>
            <person name="Kirilenko B.M."/>
            <person name="Davalos L.M."/>
            <person name="Corthals A.P."/>
            <person name="Power M.L."/>
            <person name="Jones G."/>
            <person name="Ransome R.D."/>
            <person name="Dechmann D.K.N."/>
            <person name="Locatelli A.G."/>
            <person name="Puechmaille S.J."/>
            <person name="Fedrigo O."/>
            <person name="Jarvis E.D."/>
            <person name="Hiller M."/>
            <person name="Vernes S.C."/>
            <person name="Myers E.W."/>
            <person name="Teeling E.C."/>
        </authorList>
    </citation>
    <scope>NUCLEOTIDE SEQUENCE [LARGE SCALE GENOMIC DNA]</scope>
    <source>
        <strain evidence="1">MRouAeg1</strain>
        <tissue evidence="1">Muscle</tissue>
    </source>
</reference>
<protein>
    <submittedName>
        <fullName evidence="1">Uncharacterized protein</fullName>
    </submittedName>
</protein>
<organism evidence="1 2">
    <name type="scientific">Rousettus aegyptiacus</name>
    <name type="common">Egyptian fruit bat</name>
    <name type="synonym">Pteropus aegyptiacus</name>
    <dbReference type="NCBI Taxonomy" id="9407"/>
    <lineage>
        <taxon>Eukaryota</taxon>
        <taxon>Metazoa</taxon>
        <taxon>Chordata</taxon>
        <taxon>Craniata</taxon>
        <taxon>Vertebrata</taxon>
        <taxon>Euteleostomi</taxon>
        <taxon>Mammalia</taxon>
        <taxon>Eutheria</taxon>
        <taxon>Laurasiatheria</taxon>
        <taxon>Chiroptera</taxon>
        <taxon>Yinpterochiroptera</taxon>
        <taxon>Pteropodoidea</taxon>
        <taxon>Pteropodidae</taxon>
        <taxon>Rousettinae</taxon>
        <taxon>Rousettus</taxon>
    </lineage>
</organism>
<comment type="caution">
    <text evidence="1">The sequence shown here is derived from an EMBL/GenBank/DDBJ whole genome shotgun (WGS) entry which is preliminary data.</text>
</comment>
<evidence type="ECO:0000313" key="2">
    <source>
        <dbReference type="Proteomes" id="UP000593571"/>
    </source>
</evidence>
<keyword evidence="2" id="KW-1185">Reference proteome</keyword>
<dbReference type="Proteomes" id="UP000593571">
    <property type="component" value="Unassembled WGS sequence"/>
</dbReference>